<dbReference type="InterPro" id="IPR011050">
    <property type="entry name" value="Pectin_lyase_fold/virulence"/>
</dbReference>
<dbReference type="Gene3D" id="2.160.20.20">
    <property type="match status" value="1"/>
</dbReference>
<dbReference type="InterPro" id="IPR012332">
    <property type="entry name" value="Autotransporter_pectin_lyase_C"/>
</dbReference>
<evidence type="ECO:0000259" key="3">
    <source>
        <dbReference type="PROSITE" id="PS51208"/>
    </source>
</evidence>
<organism evidence="4 5">
    <name type="scientific">Sphingomonas adhaesiva</name>
    <dbReference type="NCBI Taxonomy" id="28212"/>
    <lineage>
        <taxon>Bacteria</taxon>
        <taxon>Pseudomonadati</taxon>
        <taxon>Pseudomonadota</taxon>
        <taxon>Alphaproteobacteria</taxon>
        <taxon>Sphingomonadales</taxon>
        <taxon>Sphingomonadaceae</taxon>
        <taxon>Sphingomonas</taxon>
    </lineage>
</organism>
<evidence type="ECO:0000256" key="1">
    <source>
        <dbReference type="ARBA" id="ARBA00022729"/>
    </source>
</evidence>
<keyword evidence="1 2" id="KW-0732">Signal</keyword>
<dbReference type="EMBL" id="NWVC01000004">
    <property type="protein sequence ID" value="PCG14244.1"/>
    <property type="molecule type" value="Genomic_DNA"/>
</dbReference>
<protein>
    <recommendedName>
        <fullName evidence="3">Autotransporter domain-containing protein</fullName>
    </recommendedName>
</protein>
<accession>A0A2A4I8B9</accession>
<feature type="signal peptide" evidence="2">
    <location>
        <begin position="1"/>
        <end position="41"/>
    </location>
</feature>
<keyword evidence="5" id="KW-1185">Reference proteome</keyword>
<dbReference type="Pfam" id="PF12951">
    <property type="entry name" value="PATR"/>
    <property type="match status" value="12"/>
</dbReference>
<dbReference type="NCBIfam" id="TIGR02601">
    <property type="entry name" value="autotrns_rpt"/>
    <property type="match status" value="3"/>
</dbReference>
<dbReference type="Proteomes" id="UP000218323">
    <property type="component" value="Unassembled WGS sequence"/>
</dbReference>
<name>A0A2A4I8B9_9SPHN</name>
<gene>
    <name evidence="4" type="ORF">COA07_10655</name>
</gene>
<comment type="caution">
    <text evidence="4">The sequence shown here is derived from an EMBL/GenBank/DDBJ whole genome shotgun (WGS) entry which is preliminary data.</text>
</comment>
<sequence length="2165" mass="209376">MQRFHSGSGRRHAATKASLRRTISASALVATIVAGAVAAHATPAVFFNADLVAGEQTFRDTAAAADAAYNAANSGATQSSSIFRIDLTNTTGANFSVTNGGTTVYVTTTRGGSAATNNSNGDEGGNGFTNWSVSYAAGNFNSAITAGYTLSFFSDAARTTAYNVNAVGLHVSDWGTCCTTGNTVPGGGTANASQIYMMFNGSTPLLVGGISTPIRGEEHFVAAIDDRNSFNRVTLVPNGSGEAFGAGGVLVFSTLQLNSVPANSSVVTLPGGSTPSVPDIGGAGATYTDAQLIAGAVSSVFDGGTLASTSSMTLGTNFTIRNPGGTIDTGANDLTLNGTIANASGASGGLAKTGSGTLTLTGANSYSGGTTVSGGTLVGTTTSLQGNIVDNAAVTFDQSANGTYVGTISGTGTVTKSGTGNLTVTAPQTYTGATTIAGGTLSLGGNGSIGNSQTVAVGGTLDASGHNGDVSLRSVSGNGTVALGANGLVLTAAADRFDGSIGGSGGVTVAGGTQRLAGTNAYTGRTTIASGATLGLIGNGSVASSSGVTNNGVLDIAGHTGAASIRTLSGSGTVALGGNGLVLTAAADRFDGSIGGTGGVTIAGGAQQLAGSNGYTGRTVIVSGASLGLTGNGSVATSSGVTANGTFDIAGHNGAASIRTLDGAGTVALGANGLILTAAADHFDGSIGGTGGVAVTGGAQQLAGTNGYTGRTTIAQGATLGLTGDGSVAASSGVTANGAFDIAGHNGAASIRTLDGAGTVALGGNALVLTAAADRFDGSIGGTGGLTVSGGTQQLAGNNGYTGRTTIAQGATLGLTGDGSVANSSGVTANGTFDIAGHNGAASIGTLDGAGTVALGANGLILTAAADHFDGSIGGTGGVAVTGGTQQLAGTNGYTGRTTIAQDATLGLTGDGSVAASSGVTANGAFDIAGHNGAASILTLDGNGTVALGGNGLVLTAAADRFDGSIGGTGGVTVSGGAQQLAGNNGYTGRTTIAQGATLGLTGDGSVANSSGVTANGAFDIAGHNGAASIRTLDGAGTVALGANGLILTAAADRFDGSIGGTGGVTVAGGTQQLAGNNGYTGRTTIAQGATLGLTGDGSVAASSGVTANGAFDIAGHNGAASIRTLDGAGTVALGANGLVLTAAADRFDGSIGGTGGVAVTGGTQQLAGNNGYTGRTTIAQGATLGLTNDGSIAASSGVTANGAFDIAGHNGAASIRTLDGAGTVALGGNGLVLTAAADRFDGSIGGTGGVAVTGGTQQLAGVNSYTGGTLISQGAGLVVSGGQALADAGALHNDGTFELQSSEQVGAISGSGAIRLTGGTLTTGNGGATIYRGAISGNGGLTKIGDGVLALAGDNTMTGGLTVAGGVVAVERAANLGGGTVTIGAATLATVGDIVTDRAVVLTDANSAIDTLGHDVTLNGVVSGTGKLNKLGSGTLTLTGANTQNGINVGGGTLAFTSDAALGAAGGVVTIQDNTVLRTLADMTIAHAIEVNNTKLAAFDTGTHDVTIAGNIQGSGIVQKIGAGTLTLTGANSQVVIDVLGGRLLATQQSALGAAGGDIFLRQDSRFSAGSDMTVTQDLHVTGSNAVLDTGASTVRLTGDVDGSDCLIKQGVGQLNLLSVASNAVGACIQQGTLSFNNAFTGNVWVDRDGAAAGSGMVNGGMEVRGVLAPGNSPGRLVVNGSVTQFAGSTFAVDVDGTTAGIGAGHYDTLVLNGANSVYTAAGTIAPKLRGITGDATNSFTPTIGQMFPVVTAEGGVTGSYAGLTQPASGLAPNSRFDVLYRPNAVILTITAASYGTLFQGVNGNAASTGTAVDGFRAAAGVRDASNKGTFANGLMGLSTDQLGRTLTQASGEIYADAMDTVVQGSRVTRNSVSDHMLDRASAGTAADEQALSRRLWGTIAGVRQNVSGDGFGQGYRGTGTIMTIGMDTTVSDTAIVGGGLSYARTNASAMDQGQGRMNSYQLLAYAQWRSGLLYANGVVTSGLDRYKVSRKVDLATGTDRLSALPRGTSVGGDLELGARLGGGRTTIMPAVGVAYDRIQREALAERGGSITALTAQTDRREAVQLRAGARLATSFDLGGAQVRPYASAFAVREVGDAYATINPTLYGQRFAVRAANAGDTAFRGAVGVDATVTPGVSLRASYRYGDAAGSDSSTYTGGISVRW</sequence>
<reference evidence="4 5" key="1">
    <citation type="submission" date="2017-09" db="EMBL/GenBank/DDBJ databases">
        <title>Sphingomonas adhaesiva DSM 7418, whole genome shotgun sequence.</title>
        <authorList>
            <person name="Feng G."/>
            <person name="Zhu H."/>
        </authorList>
    </citation>
    <scope>NUCLEOTIDE SEQUENCE [LARGE SCALE GENOMIC DNA]</scope>
    <source>
        <strain evidence="4 5">DSM 7418</strain>
    </source>
</reference>
<evidence type="ECO:0000313" key="4">
    <source>
        <dbReference type="EMBL" id="PCG14244.1"/>
    </source>
</evidence>
<feature type="chain" id="PRO_5012291466" description="Autotransporter domain-containing protein" evidence="2">
    <location>
        <begin position="42"/>
        <end position="2165"/>
    </location>
</feature>
<feature type="domain" description="Autotransporter" evidence="3">
    <location>
        <begin position="1890"/>
        <end position="2165"/>
    </location>
</feature>
<evidence type="ECO:0000313" key="5">
    <source>
        <dbReference type="Proteomes" id="UP000218323"/>
    </source>
</evidence>
<dbReference type="RefSeq" id="WP_096640965.1">
    <property type="nucleotide sequence ID" value="NZ_NWVC01000004.1"/>
</dbReference>
<proteinExistence type="predicted"/>
<dbReference type="InterPro" id="IPR013425">
    <property type="entry name" value="Autotrns_rpt"/>
</dbReference>
<dbReference type="SUPFAM" id="SSF51126">
    <property type="entry name" value="Pectin lyase-like"/>
    <property type="match status" value="2"/>
</dbReference>
<evidence type="ECO:0000256" key="2">
    <source>
        <dbReference type="SAM" id="SignalP"/>
    </source>
</evidence>
<dbReference type="PROSITE" id="PS51208">
    <property type="entry name" value="AUTOTRANSPORTER"/>
    <property type="match status" value="1"/>
</dbReference>
<dbReference type="SMART" id="SM00869">
    <property type="entry name" value="Autotransporter"/>
    <property type="match status" value="1"/>
</dbReference>
<dbReference type="InterPro" id="IPR005546">
    <property type="entry name" value="Autotransporte_beta"/>
</dbReference>
<dbReference type="SUPFAM" id="SSF103515">
    <property type="entry name" value="Autotransporter"/>
    <property type="match status" value="1"/>
</dbReference>
<dbReference type="InterPro" id="IPR036709">
    <property type="entry name" value="Autotransporte_beta_dom_sf"/>
</dbReference>